<dbReference type="InterPro" id="IPR026299">
    <property type="entry name" value="MRP-S31"/>
</dbReference>
<feature type="region of interest" description="Disordered" evidence="1">
    <location>
        <begin position="91"/>
        <end position="142"/>
    </location>
</feature>
<evidence type="ECO:0000256" key="1">
    <source>
        <dbReference type="SAM" id="MobiDB-lite"/>
    </source>
</evidence>
<dbReference type="Proteomes" id="UP000728032">
    <property type="component" value="Unassembled WGS sequence"/>
</dbReference>
<organism evidence="2">
    <name type="scientific">Oppiella nova</name>
    <dbReference type="NCBI Taxonomy" id="334625"/>
    <lineage>
        <taxon>Eukaryota</taxon>
        <taxon>Metazoa</taxon>
        <taxon>Ecdysozoa</taxon>
        <taxon>Arthropoda</taxon>
        <taxon>Chelicerata</taxon>
        <taxon>Arachnida</taxon>
        <taxon>Acari</taxon>
        <taxon>Acariformes</taxon>
        <taxon>Sarcoptiformes</taxon>
        <taxon>Oribatida</taxon>
        <taxon>Brachypylina</taxon>
        <taxon>Oppioidea</taxon>
        <taxon>Oppiidae</taxon>
        <taxon>Oppiella</taxon>
    </lineage>
</organism>
<gene>
    <name evidence="2" type="ORF">ONB1V03_LOCUS4855</name>
</gene>
<evidence type="ECO:0000313" key="3">
    <source>
        <dbReference type="Proteomes" id="UP000728032"/>
    </source>
</evidence>
<dbReference type="Pfam" id="PF15433">
    <property type="entry name" value="MRP-S31"/>
    <property type="match status" value="1"/>
</dbReference>
<proteinExistence type="predicted"/>
<reference evidence="2" key="1">
    <citation type="submission" date="2020-11" db="EMBL/GenBank/DDBJ databases">
        <authorList>
            <person name="Tran Van P."/>
        </authorList>
    </citation>
    <scope>NUCLEOTIDE SEQUENCE</scope>
</reference>
<dbReference type="EMBL" id="OC916626">
    <property type="protein sequence ID" value="CAD7644783.1"/>
    <property type="molecule type" value="Genomic_DNA"/>
</dbReference>
<dbReference type="AlphaFoldDB" id="A0A7R9QG97"/>
<accession>A0A7R9QG97</accession>
<feature type="compositionally biased region" description="Basic and acidic residues" evidence="1">
    <location>
        <begin position="99"/>
        <end position="111"/>
    </location>
</feature>
<dbReference type="GO" id="GO:0003735">
    <property type="term" value="F:structural constituent of ribosome"/>
    <property type="evidence" value="ECO:0007669"/>
    <property type="project" value="InterPro"/>
</dbReference>
<keyword evidence="3" id="KW-1185">Reference proteome</keyword>
<evidence type="ECO:0000313" key="2">
    <source>
        <dbReference type="EMBL" id="CAD7644783.1"/>
    </source>
</evidence>
<dbReference type="GO" id="GO:0005763">
    <property type="term" value="C:mitochondrial small ribosomal subunit"/>
    <property type="evidence" value="ECO:0007669"/>
    <property type="project" value="InterPro"/>
</dbReference>
<protein>
    <submittedName>
        <fullName evidence="2">Uncharacterized protein</fullName>
    </submittedName>
</protein>
<sequence length="191" mass="21950">MNENINEISGQIDKRLVMAAKGIARTLSGEEAKKTENDLLKLLKLQIIETNYAKSGQIMPKDKLASLLGDMKVLKEEPREQFFTPIVPMSEQRSYQTRGEFESRDSGQEFRQKRRPFDRRESFGDFDGQSVSQSMLERRPPRQQSMFAGREQHNLFAGESIGIFEADMKEATDAPKLQIWDAEYLLLEVLS</sequence>
<dbReference type="EMBL" id="CAJPVJ010001801">
    <property type="protein sequence ID" value="CAG2165312.1"/>
    <property type="molecule type" value="Genomic_DNA"/>
</dbReference>
<name>A0A7R9QG97_9ACAR</name>